<dbReference type="VEuPathDB" id="FungiDB:GGTG_03181"/>
<evidence type="ECO:0000313" key="5">
    <source>
        <dbReference type="Proteomes" id="UP000006039"/>
    </source>
</evidence>
<accession>J3NPH3</accession>
<dbReference type="AlphaFoldDB" id="J3NPH3"/>
<evidence type="ECO:0000313" key="3">
    <source>
        <dbReference type="EMBL" id="EJT78078.1"/>
    </source>
</evidence>
<gene>
    <name evidence="4" type="primary">20343639</name>
    <name evidence="3" type="ORF">GGTG_03181</name>
</gene>
<reference evidence="4" key="4">
    <citation type="journal article" date="2015" name="G3 (Bethesda)">
        <title>Genome sequences of three phytopathogenic species of the Magnaporthaceae family of fungi.</title>
        <authorList>
            <person name="Okagaki L.H."/>
            <person name="Nunes C.C."/>
            <person name="Sailsbery J."/>
            <person name="Clay B."/>
            <person name="Brown D."/>
            <person name="John T."/>
            <person name="Oh Y."/>
            <person name="Young N."/>
            <person name="Fitzgerald M."/>
            <person name="Haas B.J."/>
            <person name="Zeng Q."/>
            <person name="Young S."/>
            <person name="Adiconis X."/>
            <person name="Fan L."/>
            <person name="Levin J.Z."/>
            <person name="Mitchell T.K."/>
            <person name="Okubara P.A."/>
            <person name="Farman M.L."/>
            <person name="Kohn L.M."/>
            <person name="Birren B."/>
            <person name="Ma L.-J."/>
            <person name="Dean R.A."/>
        </authorList>
    </citation>
    <scope>NUCLEOTIDE SEQUENCE</scope>
    <source>
        <strain evidence="4">R3-111a-1</strain>
    </source>
</reference>
<keyword evidence="1" id="KW-0808">Transferase</keyword>
<dbReference type="GO" id="GO:0000287">
    <property type="term" value="F:magnesium ion binding"/>
    <property type="evidence" value="ECO:0007669"/>
    <property type="project" value="InterPro"/>
</dbReference>
<dbReference type="Pfam" id="PF01648">
    <property type="entry name" value="ACPS"/>
    <property type="match status" value="1"/>
</dbReference>
<evidence type="ECO:0000313" key="4">
    <source>
        <dbReference type="EnsemblFungi" id="EJT78078"/>
    </source>
</evidence>
<sequence>MPPRPVVKFPHSIFVGTDVCRIARVRRILETAEKREPFVRRVLGRGEEERARIDPILGRLAEEEKRKGEGEGVSCLAVAVASLLRLARRPSPAASSPERLQLLDQAAVHMAGRFAAKEAIIKAHPHLPKLSFDQIRIRAGPDGAPAAVVTPDGREPQQARLSISHDGDYATAVCLGFEHIPGEGEE</sequence>
<dbReference type="EMBL" id="GL385396">
    <property type="protein sequence ID" value="EJT78078.1"/>
    <property type="molecule type" value="Genomic_DNA"/>
</dbReference>
<evidence type="ECO:0000259" key="2">
    <source>
        <dbReference type="Pfam" id="PF01648"/>
    </source>
</evidence>
<proteinExistence type="predicted"/>
<keyword evidence="5" id="KW-1185">Reference proteome</keyword>
<reference evidence="3" key="3">
    <citation type="submission" date="2010-09" db="EMBL/GenBank/DDBJ databases">
        <title>Annotation of Gaeumannomyces graminis var. tritici R3-111a-1.</title>
        <authorList>
            <consortium name="The Broad Institute Genome Sequencing Platform"/>
            <person name="Ma L.-J."/>
            <person name="Dead R."/>
            <person name="Young S.K."/>
            <person name="Zeng Q."/>
            <person name="Gargeya S."/>
            <person name="Fitzgerald M."/>
            <person name="Haas B."/>
            <person name="Abouelleil A."/>
            <person name="Alvarado L."/>
            <person name="Arachchi H.M."/>
            <person name="Berlin A."/>
            <person name="Brown A."/>
            <person name="Chapman S.B."/>
            <person name="Chen Z."/>
            <person name="Dunbar C."/>
            <person name="Freedman E."/>
            <person name="Gearin G."/>
            <person name="Gellesch M."/>
            <person name="Goldberg J."/>
            <person name="Griggs A."/>
            <person name="Gujja S."/>
            <person name="Heiman D."/>
            <person name="Howarth C."/>
            <person name="Larson L."/>
            <person name="Lui A."/>
            <person name="MacDonald P.J.P."/>
            <person name="Mehta T."/>
            <person name="Montmayeur A."/>
            <person name="Murphy C."/>
            <person name="Neiman D."/>
            <person name="Pearson M."/>
            <person name="Priest M."/>
            <person name="Roberts A."/>
            <person name="Saif S."/>
            <person name="Shea T."/>
            <person name="Shenoy N."/>
            <person name="Sisk P."/>
            <person name="Stolte C."/>
            <person name="Sykes S."/>
            <person name="Yandava C."/>
            <person name="Wortman J."/>
            <person name="Nusbaum C."/>
            <person name="Birren B."/>
        </authorList>
    </citation>
    <scope>NUCLEOTIDE SEQUENCE</scope>
    <source>
        <strain evidence="3">R3-111a-1</strain>
    </source>
</reference>
<reference evidence="3" key="2">
    <citation type="submission" date="2010-07" db="EMBL/GenBank/DDBJ databases">
        <authorList>
            <consortium name="The Broad Institute Genome Sequencing Platform"/>
            <consortium name="Broad Institute Genome Sequencing Center for Infectious Disease"/>
            <person name="Ma L.-J."/>
            <person name="Dead R."/>
            <person name="Young S."/>
            <person name="Zeng Q."/>
            <person name="Koehrsen M."/>
            <person name="Alvarado L."/>
            <person name="Berlin A."/>
            <person name="Chapman S.B."/>
            <person name="Chen Z."/>
            <person name="Freedman E."/>
            <person name="Gellesch M."/>
            <person name="Goldberg J."/>
            <person name="Griggs A."/>
            <person name="Gujja S."/>
            <person name="Heilman E.R."/>
            <person name="Heiman D."/>
            <person name="Hepburn T."/>
            <person name="Howarth C."/>
            <person name="Jen D."/>
            <person name="Larson L."/>
            <person name="Mehta T."/>
            <person name="Neiman D."/>
            <person name="Pearson M."/>
            <person name="Roberts A."/>
            <person name="Saif S."/>
            <person name="Shea T."/>
            <person name="Shenoy N."/>
            <person name="Sisk P."/>
            <person name="Stolte C."/>
            <person name="Sykes S."/>
            <person name="Walk T."/>
            <person name="White J."/>
            <person name="Yandava C."/>
            <person name="Haas B."/>
            <person name="Nusbaum C."/>
            <person name="Birren B."/>
        </authorList>
    </citation>
    <scope>NUCLEOTIDE SEQUENCE</scope>
    <source>
        <strain evidence="3">R3-111a-1</strain>
    </source>
</reference>
<reference evidence="5" key="1">
    <citation type="submission" date="2010-07" db="EMBL/GenBank/DDBJ databases">
        <title>The genome sequence of Gaeumannomyces graminis var. tritici strain R3-111a-1.</title>
        <authorList>
            <consortium name="The Broad Institute Genome Sequencing Platform"/>
            <person name="Ma L.-J."/>
            <person name="Dead R."/>
            <person name="Young S."/>
            <person name="Zeng Q."/>
            <person name="Koehrsen M."/>
            <person name="Alvarado L."/>
            <person name="Berlin A."/>
            <person name="Chapman S.B."/>
            <person name="Chen Z."/>
            <person name="Freedman E."/>
            <person name="Gellesch M."/>
            <person name="Goldberg J."/>
            <person name="Griggs A."/>
            <person name="Gujja S."/>
            <person name="Heilman E.R."/>
            <person name="Heiman D."/>
            <person name="Hepburn T."/>
            <person name="Howarth C."/>
            <person name="Jen D."/>
            <person name="Larson L."/>
            <person name="Mehta T."/>
            <person name="Neiman D."/>
            <person name="Pearson M."/>
            <person name="Roberts A."/>
            <person name="Saif S."/>
            <person name="Shea T."/>
            <person name="Shenoy N."/>
            <person name="Sisk P."/>
            <person name="Stolte C."/>
            <person name="Sykes S."/>
            <person name="Walk T."/>
            <person name="White J."/>
            <person name="Yandava C."/>
            <person name="Haas B."/>
            <person name="Nusbaum C."/>
            <person name="Birren B."/>
        </authorList>
    </citation>
    <scope>NUCLEOTIDE SEQUENCE [LARGE SCALE GENOMIC DNA]</scope>
    <source>
        <strain evidence="5">R3-111a-1</strain>
    </source>
</reference>
<dbReference type="GO" id="GO:0008897">
    <property type="term" value="F:holo-[acyl-carrier-protein] synthase activity"/>
    <property type="evidence" value="ECO:0007669"/>
    <property type="project" value="InterPro"/>
</dbReference>
<dbReference type="InterPro" id="IPR037143">
    <property type="entry name" value="4-PPantetheinyl_Trfase_dom_sf"/>
</dbReference>
<feature type="domain" description="4'-phosphopantetheinyl transferase" evidence="2">
    <location>
        <begin position="104"/>
        <end position="174"/>
    </location>
</feature>
<dbReference type="InterPro" id="IPR008278">
    <property type="entry name" value="4-PPantetheinyl_Trfase_dom"/>
</dbReference>
<protein>
    <recommendedName>
        <fullName evidence="2">4'-phosphopantetheinyl transferase domain-containing protein</fullName>
    </recommendedName>
</protein>
<dbReference type="Gene3D" id="3.90.470.20">
    <property type="entry name" value="4'-phosphopantetheinyl transferase domain"/>
    <property type="match status" value="1"/>
</dbReference>
<reference evidence="4" key="5">
    <citation type="submission" date="2018-04" db="UniProtKB">
        <authorList>
            <consortium name="EnsemblFungi"/>
        </authorList>
    </citation>
    <scope>IDENTIFICATION</scope>
    <source>
        <strain evidence="4">R3-111a-1</strain>
    </source>
</reference>
<dbReference type="eggNOG" id="ENOG502S2QX">
    <property type="taxonomic scope" value="Eukaryota"/>
</dbReference>
<dbReference type="EnsemblFungi" id="EJT78078">
    <property type="protein sequence ID" value="EJT78078"/>
    <property type="gene ID" value="GGTG_03181"/>
</dbReference>
<dbReference type="RefSeq" id="XP_009219223.1">
    <property type="nucleotide sequence ID" value="XM_009220959.1"/>
</dbReference>
<dbReference type="GeneID" id="20343639"/>
<dbReference type="SUPFAM" id="SSF56214">
    <property type="entry name" value="4'-phosphopantetheinyl transferase"/>
    <property type="match status" value="1"/>
</dbReference>
<organism evidence="3">
    <name type="scientific">Gaeumannomyces tritici (strain R3-111a-1)</name>
    <name type="common">Wheat and barley take-all root rot fungus</name>
    <name type="synonym">Gaeumannomyces graminis var. tritici</name>
    <dbReference type="NCBI Taxonomy" id="644352"/>
    <lineage>
        <taxon>Eukaryota</taxon>
        <taxon>Fungi</taxon>
        <taxon>Dikarya</taxon>
        <taxon>Ascomycota</taxon>
        <taxon>Pezizomycotina</taxon>
        <taxon>Sordariomycetes</taxon>
        <taxon>Sordariomycetidae</taxon>
        <taxon>Magnaporthales</taxon>
        <taxon>Magnaporthaceae</taxon>
        <taxon>Gaeumannomyces</taxon>
    </lineage>
</organism>
<dbReference type="OrthoDB" id="15433at2759"/>
<evidence type="ECO:0000256" key="1">
    <source>
        <dbReference type="ARBA" id="ARBA00022679"/>
    </source>
</evidence>
<dbReference type="Proteomes" id="UP000006039">
    <property type="component" value="Unassembled WGS sequence"/>
</dbReference>
<name>J3NPH3_GAET3</name>
<dbReference type="HOGENOM" id="CLU_089696_4_0_1"/>